<dbReference type="Proteomes" id="UP000597762">
    <property type="component" value="Unassembled WGS sequence"/>
</dbReference>
<feature type="transmembrane region" description="Helical" evidence="1">
    <location>
        <begin position="124"/>
        <end position="146"/>
    </location>
</feature>
<proteinExistence type="predicted"/>
<keyword evidence="3" id="KW-1185">Reference proteome</keyword>
<accession>A0A812DGL4</accession>
<organism evidence="2 3">
    <name type="scientific">Acanthosepion pharaonis</name>
    <name type="common">Pharaoh cuttlefish</name>
    <name type="synonym">Sepia pharaonis</name>
    <dbReference type="NCBI Taxonomy" id="158019"/>
    <lineage>
        <taxon>Eukaryota</taxon>
        <taxon>Metazoa</taxon>
        <taxon>Spiralia</taxon>
        <taxon>Lophotrochozoa</taxon>
        <taxon>Mollusca</taxon>
        <taxon>Cephalopoda</taxon>
        <taxon>Coleoidea</taxon>
        <taxon>Decapodiformes</taxon>
        <taxon>Sepiida</taxon>
        <taxon>Sepiina</taxon>
        <taxon>Sepiidae</taxon>
        <taxon>Acanthosepion</taxon>
    </lineage>
</organism>
<name>A0A812DGL4_ACAPH</name>
<keyword evidence="1" id="KW-0472">Membrane</keyword>
<evidence type="ECO:0000313" key="2">
    <source>
        <dbReference type="EMBL" id="CAE1297192.1"/>
    </source>
</evidence>
<keyword evidence="1" id="KW-1133">Transmembrane helix</keyword>
<dbReference type="EMBL" id="CAHIKZ030003174">
    <property type="protein sequence ID" value="CAE1297192.1"/>
    <property type="molecule type" value="Genomic_DNA"/>
</dbReference>
<comment type="caution">
    <text evidence="2">The sequence shown here is derived from an EMBL/GenBank/DDBJ whole genome shotgun (WGS) entry which is preliminary data.</text>
</comment>
<reference evidence="2" key="1">
    <citation type="submission" date="2021-01" db="EMBL/GenBank/DDBJ databases">
        <authorList>
            <person name="Li R."/>
            <person name="Bekaert M."/>
        </authorList>
    </citation>
    <scope>NUCLEOTIDE SEQUENCE</scope>
    <source>
        <strain evidence="2">Farmed</strain>
    </source>
</reference>
<gene>
    <name evidence="2" type="ORF">SPHA_51856</name>
</gene>
<sequence>MSVQTPVCDPYQFSTSLSITLSFSSLFSIHGILCQLTSLHPVSILHNFLIDCLFTVLQSIRSVHWLQHLSSPFMTLPITLFLITFPSLFPLCLILASSISPFLLTFLLSFHLSQSVFSIFTPISFIYSFSFSAFSFPFSSLLFLPFSPIHPVTIYLFLAIFSHFFFSLSLSLSLSPASGLLFDESCFIPFRIESVNHIFPWSKATGVNTGLSKPLFGVSFSVHCRETCGREDMEIITLPVSAGLDLF</sequence>
<keyword evidence="1" id="KW-0812">Transmembrane</keyword>
<dbReference type="AlphaFoldDB" id="A0A812DGL4"/>
<feature type="transmembrane region" description="Helical" evidence="1">
    <location>
        <begin position="16"/>
        <end position="36"/>
    </location>
</feature>
<protein>
    <submittedName>
        <fullName evidence="2">Uncharacterized protein</fullName>
    </submittedName>
</protein>
<feature type="transmembrane region" description="Helical" evidence="1">
    <location>
        <begin position="152"/>
        <end position="172"/>
    </location>
</feature>
<evidence type="ECO:0000313" key="3">
    <source>
        <dbReference type="Proteomes" id="UP000597762"/>
    </source>
</evidence>
<evidence type="ECO:0000256" key="1">
    <source>
        <dbReference type="SAM" id="Phobius"/>
    </source>
</evidence>